<evidence type="ECO:0000259" key="2">
    <source>
        <dbReference type="PROSITE" id="PS50888"/>
    </source>
</evidence>
<keyword evidence="4" id="KW-1185">Reference proteome</keyword>
<feature type="region of interest" description="Disordered" evidence="1">
    <location>
        <begin position="104"/>
        <end position="125"/>
    </location>
</feature>
<dbReference type="InterPro" id="IPR050359">
    <property type="entry name" value="bHLH_transcription_factors"/>
</dbReference>
<dbReference type="AlphaFoldDB" id="A0AAN8PIC3"/>
<dbReference type="GO" id="GO:0070888">
    <property type="term" value="F:E-box binding"/>
    <property type="evidence" value="ECO:0007669"/>
    <property type="project" value="TreeGrafter"/>
</dbReference>
<evidence type="ECO:0000313" key="3">
    <source>
        <dbReference type="EMBL" id="KAK6171105.1"/>
    </source>
</evidence>
<comment type="caution">
    <text evidence="3">The sequence shown here is derived from an EMBL/GenBank/DDBJ whole genome shotgun (WGS) entry which is preliminary data.</text>
</comment>
<dbReference type="GO" id="GO:0046983">
    <property type="term" value="F:protein dimerization activity"/>
    <property type="evidence" value="ECO:0007669"/>
    <property type="project" value="InterPro"/>
</dbReference>
<dbReference type="GO" id="GO:0005634">
    <property type="term" value="C:nucleus"/>
    <property type="evidence" value="ECO:0007669"/>
    <property type="project" value="TreeGrafter"/>
</dbReference>
<dbReference type="Gene3D" id="4.10.280.10">
    <property type="entry name" value="Helix-loop-helix DNA-binding domain"/>
    <property type="match status" value="1"/>
</dbReference>
<feature type="compositionally biased region" description="Polar residues" evidence="1">
    <location>
        <begin position="208"/>
        <end position="220"/>
    </location>
</feature>
<dbReference type="EMBL" id="JAZGQO010000014">
    <property type="protein sequence ID" value="KAK6171105.1"/>
    <property type="molecule type" value="Genomic_DNA"/>
</dbReference>
<gene>
    <name evidence="3" type="ORF">SNE40_019363</name>
</gene>
<accession>A0AAN8PIC3</accession>
<dbReference type="PROSITE" id="PS50888">
    <property type="entry name" value="BHLH"/>
    <property type="match status" value="1"/>
</dbReference>
<evidence type="ECO:0000256" key="1">
    <source>
        <dbReference type="SAM" id="MobiDB-lite"/>
    </source>
</evidence>
<dbReference type="Pfam" id="PF00010">
    <property type="entry name" value="HLH"/>
    <property type="match status" value="1"/>
</dbReference>
<feature type="compositionally biased region" description="Basic residues" evidence="1">
    <location>
        <begin position="194"/>
        <end position="205"/>
    </location>
</feature>
<proteinExistence type="predicted"/>
<feature type="compositionally biased region" description="Basic and acidic residues" evidence="1">
    <location>
        <begin position="113"/>
        <end position="125"/>
    </location>
</feature>
<evidence type="ECO:0000313" key="4">
    <source>
        <dbReference type="Proteomes" id="UP001347796"/>
    </source>
</evidence>
<dbReference type="PANTHER" id="PTHR19290">
    <property type="entry name" value="BASIC HELIX-LOOP-HELIX PROTEIN NEUROGENIN-RELATED"/>
    <property type="match status" value="1"/>
</dbReference>
<dbReference type="InterPro" id="IPR036638">
    <property type="entry name" value="HLH_DNA-bd_sf"/>
</dbReference>
<dbReference type="GO" id="GO:0009653">
    <property type="term" value="P:anatomical structure morphogenesis"/>
    <property type="evidence" value="ECO:0007669"/>
    <property type="project" value="TreeGrafter"/>
</dbReference>
<feature type="region of interest" description="Disordered" evidence="1">
    <location>
        <begin position="190"/>
        <end position="224"/>
    </location>
</feature>
<dbReference type="CDD" id="cd11390">
    <property type="entry name" value="bHLH_TS"/>
    <property type="match status" value="1"/>
</dbReference>
<organism evidence="3 4">
    <name type="scientific">Patella caerulea</name>
    <name type="common">Rayed Mediterranean limpet</name>
    <dbReference type="NCBI Taxonomy" id="87958"/>
    <lineage>
        <taxon>Eukaryota</taxon>
        <taxon>Metazoa</taxon>
        <taxon>Spiralia</taxon>
        <taxon>Lophotrochozoa</taxon>
        <taxon>Mollusca</taxon>
        <taxon>Gastropoda</taxon>
        <taxon>Patellogastropoda</taxon>
        <taxon>Patelloidea</taxon>
        <taxon>Patellidae</taxon>
        <taxon>Patella</taxon>
    </lineage>
</organism>
<dbReference type="PANTHER" id="PTHR19290:SF102">
    <property type="entry name" value="TRANSCRIPTION FACTOR ATOH8"/>
    <property type="match status" value="1"/>
</dbReference>
<dbReference type="GO" id="GO:0003700">
    <property type="term" value="F:DNA-binding transcription factor activity"/>
    <property type="evidence" value="ECO:0007669"/>
    <property type="project" value="TreeGrafter"/>
</dbReference>
<dbReference type="SMART" id="SM00353">
    <property type="entry name" value="HLH"/>
    <property type="match status" value="1"/>
</dbReference>
<protein>
    <recommendedName>
        <fullName evidence="2">BHLH domain-containing protein</fullName>
    </recommendedName>
</protein>
<reference evidence="3 4" key="1">
    <citation type="submission" date="2024-01" db="EMBL/GenBank/DDBJ databases">
        <title>The genome of the rayed Mediterranean limpet Patella caerulea (Linnaeus, 1758).</title>
        <authorList>
            <person name="Anh-Thu Weber A."/>
            <person name="Halstead-Nussloch G."/>
        </authorList>
    </citation>
    <scope>NUCLEOTIDE SEQUENCE [LARGE SCALE GENOMIC DNA]</scope>
    <source>
        <strain evidence="3">AATW-2023a</strain>
        <tissue evidence="3">Whole specimen</tissue>
    </source>
</reference>
<dbReference type="Proteomes" id="UP001347796">
    <property type="component" value="Unassembled WGS sequence"/>
</dbReference>
<dbReference type="InterPro" id="IPR011598">
    <property type="entry name" value="bHLH_dom"/>
</dbReference>
<dbReference type="SUPFAM" id="SSF47459">
    <property type="entry name" value="HLH, helix-loop-helix DNA-binding domain"/>
    <property type="match status" value="1"/>
</dbReference>
<dbReference type="GO" id="GO:0045944">
    <property type="term" value="P:positive regulation of transcription by RNA polymerase II"/>
    <property type="evidence" value="ECO:0007669"/>
    <property type="project" value="TreeGrafter"/>
</dbReference>
<sequence length="252" mass="28703">MVVNGQSYPDMECQTMYYQPHQYSDSVQYQSPANSYSYQMAGSDPETEYGDAWSEQPFYSGFYSGQTEDGHKISMEHNNFINNGMGYSSQIPFHSYANSAVHGRHISSHKKRPPMDQARDGATERERSRMHLLNDAFDQLRKVVPKSNLSEHQKLSKIATLRLAIHYISALGSILKSTGVEIKVVPDTVSGDRRGRRRGGRKRKLAQISHNNPQQSPTMANNDCNNNMYNRVLERGFKIEKMNSHNSMLNAY</sequence>
<feature type="domain" description="BHLH" evidence="2">
    <location>
        <begin position="117"/>
        <end position="171"/>
    </location>
</feature>
<name>A0AAN8PIC3_PATCE</name>